<sequence>MNLLFSTNQTVIYQFDAKDNNIDNWTKQNGNFYFSSCGGIPYFYSSGNNINRLFLNLEPHSHIKVDAEIIIFENGQNSFFLDFIQENYQIEKSSNQNLICFSSSTQYVNSISISLSHKRKSFWIRISQFNVGLIKLSLSITCEYHCAECFVQYQGQCLSWKLHQHSLISKPSQQILMDGLITYMFIRVGIAGTANFNNFIELIMLQYSLQITIYQQGFITFLVISMQTIIMVKNLSRVSMEQQKYQQKIILMIYSNWRLDLLEVKVAQEILKYITVSQHQQQQFRMLFQAVQIKLMINVCFAKKVGFKMTHYRIVIQYVGMVSFKDQNNVMMQIKFSCPFFCQQCEFGKCLKCQSNYELIDNGCLEINNIYALEPLPELQYSISNLLDQGSYYQLLLQYQFADQQTQPIHISNQPLQTDDIFGYQFKRKTIENCLLSLFDQCLECQTFYKPSQNKNKCIPKCDDGIVIENEICDDLNNIQFDGCYKCQLSCQLECNECIQQQCYSCIDGWQLIDQKCYQICGDGLLAISSLEQCDDGNYQPYDGCYNCKFECNSYCFQCDSSNNCLLCVENFELIEQNQCKPICGDGIIIQALEECEDKNDIQFDGCYQCHFQCNQNCIKCVQGICQECTDGYDLIINECQKVLIDDSNESDDINIIKIQKCGDAYKTTFEQCDDGNRDNGDGCSNKCMIEENWNCNQDQPNSCLLQTKYSLKYENQTFEHQFVSLKFSNEVKLVSNINFTQSIQPKIINLNQNQYQITTNPVVDVNATYFTMALFEFEIVIFEQMSQPNFSISFHSSLIDNNNMPVDLHSQSLLLKTPKIINQNQINIANKFQNLGNILIIGLGAISILMLLFKQPLQCFEIFDLLQFQSYLKFVNISYPQNLQIYFQSSEIVTVSPILFSLKVTDLFNQLITSNFIPSIGKFQEYQTNADLLFNIQSQIFQIVFISLLYLFLYFYPRISHNYLFTFRTVYFTRKKNLQWLNQLVIKLYLINKNILNLRNIYSMKGFIQLYYANCWDLLFKVFLFMISNTETGYRSKISFGGDLNIKGTNENLKVSKLRFQQFESITLLKKLLFISILTAQQSSGIIQCVMLTLLSLGYIGLLLTIKQNIERNNLDGSSSHVLYINKFNLLF</sequence>
<dbReference type="GeneID" id="5030870"/>
<protein>
    <recommendedName>
        <fullName evidence="7">Transmembrane protein</fullName>
    </recommendedName>
</protein>
<keyword evidence="1" id="KW-0732">Signal</keyword>
<keyword evidence="4" id="KW-0472">Membrane</keyword>
<feature type="transmembrane region" description="Helical" evidence="4">
    <location>
        <begin position="941"/>
        <end position="958"/>
    </location>
</feature>
<dbReference type="PANTHER" id="PTHR38934">
    <property type="entry name" value="HYPHALLY REGULATED CELL WALL PROTEIN 1"/>
    <property type="match status" value="1"/>
</dbReference>
<dbReference type="InterPro" id="IPR009030">
    <property type="entry name" value="Growth_fac_rcpt_cys_sf"/>
</dbReference>
<keyword evidence="2" id="KW-0677">Repeat</keyword>
<dbReference type="HOGENOM" id="CLU_008168_0_0_1"/>
<keyword evidence="3" id="KW-1015">Disulfide bond</keyword>
<dbReference type="eggNOG" id="ENOG502S6T0">
    <property type="taxonomic scope" value="Eukaryota"/>
</dbReference>
<evidence type="ECO:0000256" key="3">
    <source>
        <dbReference type="ARBA" id="ARBA00023157"/>
    </source>
</evidence>
<gene>
    <name evidence="5" type="ORF">GSPATT00039238001</name>
</gene>
<dbReference type="OrthoDB" id="409374at2759"/>
<keyword evidence="4" id="KW-0812">Transmembrane</keyword>
<name>A0D3R8_PARTE</name>
<dbReference type="NCBIfam" id="TIGR02232">
    <property type="entry name" value="myxo_disulf_rpt"/>
    <property type="match status" value="2"/>
</dbReference>
<evidence type="ECO:0000313" key="6">
    <source>
        <dbReference type="Proteomes" id="UP000000600"/>
    </source>
</evidence>
<evidence type="ECO:0000256" key="2">
    <source>
        <dbReference type="ARBA" id="ARBA00022737"/>
    </source>
</evidence>
<organism evidence="5 6">
    <name type="scientific">Paramecium tetraurelia</name>
    <dbReference type="NCBI Taxonomy" id="5888"/>
    <lineage>
        <taxon>Eukaryota</taxon>
        <taxon>Sar</taxon>
        <taxon>Alveolata</taxon>
        <taxon>Ciliophora</taxon>
        <taxon>Intramacronucleata</taxon>
        <taxon>Oligohymenophorea</taxon>
        <taxon>Peniculida</taxon>
        <taxon>Parameciidae</taxon>
        <taxon>Paramecium</taxon>
    </lineage>
</organism>
<evidence type="ECO:0008006" key="7">
    <source>
        <dbReference type="Google" id="ProtNLM"/>
    </source>
</evidence>
<dbReference type="Pfam" id="PF13948">
    <property type="entry name" value="DUF4215"/>
    <property type="match status" value="4"/>
</dbReference>
<accession>A0D3R8</accession>
<keyword evidence="6" id="KW-1185">Reference proteome</keyword>
<evidence type="ECO:0000256" key="1">
    <source>
        <dbReference type="ARBA" id="ARBA00022729"/>
    </source>
</evidence>
<dbReference type="AlphaFoldDB" id="A0D3R8"/>
<dbReference type="EMBL" id="CT868281">
    <property type="protein sequence ID" value="CAK77685.1"/>
    <property type="molecule type" value="Genomic_DNA"/>
</dbReference>
<feature type="transmembrane region" description="Helical" evidence="4">
    <location>
        <begin position="1086"/>
        <end position="1107"/>
    </location>
</feature>
<dbReference type="KEGG" id="ptm:GSPATT00039238001"/>
<evidence type="ECO:0000256" key="4">
    <source>
        <dbReference type="SAM" id="Phobius"/>
    </source>
</evidence>
<dbReference type="InParanoid" id="A0D3R8"/>
<evidence type="ECO:0000313" key="5">
    <source>
        <dbReference type="EMBL" id="CAK77685.1"/>
    </source>
</evidence>
<dbReference type="InterPro" id="IPR011936">
    <property type="entry name" value="Myxo_disulph_rpt"/>
</dbReference>
<reference evidence="5 6" key="1">
    <citation type="journal article" date="2006" name="Nature">
        <title>Global trends of whole-genome duplications revealed by the ciliate Paramecium tetraurelia.</title>
        <authorList>
            <consortium name="Genoscope"/>
            <person name="Aury J.-M."/>
            <person name="Jaillon O."/>
            <person name="Duret L."/>
            <person name="Noel B."/>
            <person name="Jubin C."/>
            <person name="Porcel B.M."/>
            <person name="Segurens B."/>
            <person name="Daubin V."/>
            <person name="Anthouard V."/>
            <person name="Aiach N."/>
            <person name="Arnaiz O."/>
            <person name="Billaut A."/>
            <person name="Beisson J."/>
            <person name="Blanc I."/>
            <person name="Bouhouche K."/>
            <person name="Camara F."/>
            <person name="Duharcourt S."/>
            <person name="Guigo R."/>
            <person name="Gogendeau D."/>
            <person name="Katinka M."/>
            <person name="Keller A.-M."/>
            <person name="Kissmehl R."/>
            <person name="Klotz C."/>
            <person name="Koll F."/>
            <person name="Le Moue A."/>
            <person name="Lepere C."/>
            <person name="Malinsky S."/>
            <person name="Nowacki M."/>
            <person name="Nowak J.K."/>
            <person name="Plattner H."/>
            <person name="Poulain J."/>
            <person name="Ruiz F."/>
            <person name="Serrano V."/>
            <person name="Zagulski M."/>
            <person name="Dessen P."/>
            <person name="Betermier M."/>
            <person name="Weissenbach J."/>
            <person name="Scarpelli C."/>
            <person name="Schachter V."/>
            <person name="Sperling L."/>
            <person name="Meyer E."/>
            <person name="Cohen J."/>
            <person name="Wincker P."/>
        </authorList>
    </citation>
    <scope>NUCLEOTIDE SEQUENCE [LARGE SCALE GENOMIC DNA]</scope>
    <source>
        <strain evidence="5 6">Stock d4-2</strain>
    </source>
</reference>
<dbReference type="STRING" id="5888.A0D3R8"/>
<dbReference type="OMA" id="FMISNTE"/>
<dbReference type="Proteomes" id="UP000000600">
    <property type="component" value="Unassembled WGS sequence"/>
</dbReference>
<dbReference type="SUPFAM" id="SSF57184">
    <property type="entry name" value="Growth factor receptor domain"/>
    <property type="match status" value="3"/>
</dbReference>
<dbReference type="RefSeq" id="XP_001445082.1">
    <property type="nucleotide sequence ID" value="XM_001445045.1"/>
</dbReference>
<proteinExistence type="predicted"/>
<keyword evidence="4" id="KW-1133">Transmembrane helix</keyword>
<feature type="transmembrane region" description="Helical" evidence="4">
    <location>
        <begin position="1009"/>
        <end position="1028"/>
    </location>
</feature>
<dbReference type="PANTHER" id="PTHR38934:SF6">
    <property type="entry name" value="CHROMOSOME UNDETERMINED SCAFFOLD_176, WHOLE GENOME SHOTGUN SEQUENCE"/>
    <property type="match status" value="1"/>
</dbReference>